<dbReference type="PANTHER" id="PTHR33096">
    <property type="entry name" value="CXC2 DOMAIN-CONTAINING PROTEIN"/>
    <property type="match status" value="1"/>
</dbReference>
<keyword evidence="3" id="KW-1185">Reference proteome</keyword>
<dbReference type="InterPro" id="IPR041320">
    <property type="entry name" value="CxC1"/>
</dbReference>
<comment type="caution">
    <text evidence="2">The sequence shown here is derived from an EMBL/GenBank/DDBJ whole genome shotgun (WGS) entry which is preliminary data.</text>
</comment>
<evidence type="ECO:0000313" key="2">
    <source>
        <dbReference type="EMBL" id="PLW33413.1"/>
    </source>
</evidence>
<dbReference type="AlphaFoldDB" id="A0A2N5U6M4"/>
<dbReference type="Proteomes" id="UP000235388">
    <property type="component" value="Unassembled WGS sequence"/>
</dbReference>
<dbReference type="EMBL" id="PGCJ01000300">
    <property type="protein sequence ID" value="PLW33413.1"/>
    <property type="molecule type" value="Genomic_DNA"/>
</dbReference>
<dbReference type="InterPro" id="IPR040521">
    <property type="entry name" value="KDZ"/>
</dbReference>
<evidence type="ECO:0000259" key="1">
    <source>
        <dbReference type="Pfam" id="PF18802"/>
    </source>
</evidence>
<feature type="domain" description="CxC1-like cysteine cluster associated with KDZ transposases" evidence="1">
    <location>
        <begin position="139"/>
        <end position="199"/>
    </location>
</feature>
<protein>
    <recommendedName>
        <fullName evidence="1">CxC1-like cysteine cluster associated with KDZ transposases domain-containing protein</fullName>
    </recommendedName>
</protein>
<name>A0A2N5U6M4_9BASI</name>
<dbReference type="Pfam" id="PF18758">
    <property type="entry name" value="KDZ"/>
    <property type="match status" value="1"/>
</dbReference>
<dbReference type="Pfam" id="PF18802">
    <property type="entry name" value="CxC1"/>
    <property type="match status" value="1"/>
</dbReference>
<gene>
    <name evidence="2" type="ORF">PCANC_20757</name>
</gene>
<dbReference type="STRING" id="200324.A0A2N5U6M4"/>
<evidence type="ECO:0000313" key="3">
    <source>
        <dbReference type="Proteomes" id="UP000235388"/>
    </source>
</evidence>
<organism evidence="2 3">
    <name type="scientific">Puccinia coronata f. sp. avenae</name>
    <dbReference type="NCBI Taxonomy" id="200324"/>
    <lineage>
        <taxon>Eukaryota</taxon>
        <taxon>Fungi</taxon>
        <taxon>Dikarya</taxon>
        <taxon>Basidiomycota</taxon>
        <taxon>Pucciniomycotina</taxon>
        <taxon>Pucciniomycetes</taxon>
        <taxon>Pucciniales</taxon>
        <taxon>Pucciniaceae</taxon>
        <taxon>Puccinia</taxon>
    </lineage>
</organism>
<accession>A0A2N5U6M4</accession>
<dbReference type="PANTHER" id="PTHR33096:SF1">
    <property type="entry name" value="CXC1-LIKE CYSTEINE CLUSTER ASSOCIATED WITH KDZ TRANSPOSASES DOMAIN-CONTAINING PROTEIN"/>
    <property type="match status" value="1"/>
</dbReference>
<dbReference type="OrthoDB" id="2505730at2759"/>
<sequence>MPATSRTGYSSRRGPIIQDQRRIRTAHPTRLEDAIAMAQRNGCIVIPPTAPTANGLEIEDEPTLDQSQDDFQTPNEPSQHEEINLPPELVTCYAERREKLRTAWKSIEKAMTAAYFLCQYQTQNWTTYMTYLDPLEECVCPSTQKQKVDLIHTHTSPSKPRTTISIPFIQLYKSVWLESAIPYSSFIAGITRHQDSRSQAPMMARSKHKNARELRIPFSQAMDAYSRLQTLQNNLVTVALGHTPQNKWASQCPCCFGPDMPDEVNPNGAAHAIIAMDGNFQHRHHHFASNDVPTNSDYPPNFITPSQIKGHKEKCHQTNEEALGINTSCSDAHKAANDIRNSSSWDKFDDTGLFGSCCCHDIPLKFTNIEQSGEKLYYPVSILNNILTTFPNKTFGLLYDIGCHLDAHVRKVHLIPFAINYHYHLD</sequence>
<proteinExistence type="predicted"/>
<reference evidence="2 3" key="1">
    <citation type="submission" date="2017-11" db="EMBL/GenBank/DDBJ databases">
        <title>De novo assembly and phasing of dikaryotic genomes from two isolates of Puccinia coronata f. sp. avenae, the causal agent of oat crown rust.</title>
        <authorList>
            <person name="Miller M.E."/>
            <person name="Zhang Y."/>
            <person name="Omidvar V."/>
            <person name="Sperschneider J."/>
            <person name="Schwessinger B."/>
            <person name="Raley C."/>
            <person name="Palmer J.M."/>
            <person name="Garnica D."/>
            <person name="Upadhyaya N."/>
            <person name="Rathjen J."/>
            <person name="Taylor J.M."/>
            <person name="Park R.F."/>
            <person name="Dodds P.N."/>
            <person name="Hirsch C.D."/>
            <person name="Kianian S.F."/>
            <person name="Figueroa M."/>
        </authorList>
    </citation>
    <scope>NUCLEOTIDE SEQUENCE [LARGE SCALE GENOMIC DNA]</scope>
    <source>
        <strain evidence="2">12NC29</strain>
    </source>
</reference>